<dbReference type="Proteomes" id="UP000016842">
    <property type="component" value="Unassembled WGS sequence"/>
</dbReference>
<protein>
    <submittedName>
        <fullName evidence="1">Uncharacterized protein</fullName>
    </submittedName>
</protein>
<organism evidence="1 2">
    <name type="scientific">Brucella intermedia 229E</name>
    <dbReference type="NCBI Taxonomy" id="1337887"/>
    <lineage>
        <taxon>Bacteria</taxon>
        <taxon>Pseudomonadati</taxon>
        <taxon>Pseudomonadota</taxon>
        <taxon>Alphaproteobacteria</taxon>
        <taxon>Hyphomicrobiales</taxon>
        <taxon>Brucellaceae</taxon>
        <taxon>Brucella/Ochrobactrum group</taxon>
        <taxon>Brucella</taxon>
    </lineage>
</organism>
<accession>U4V8K8</accession>
<gene>
    <name evidence="1" type="ORF">Q644_22230</name>
</gene>
<comment type="caution">
    <text evidence="1">The sequence shown here is derived from an EMBL/GenBank/DDBJ whole genome shotgun (WGS) entry which is preliminary data.</text>
</comment>
<dbReference type="EMBL" id="ASXJ01000179">
    <property type="protein sequence ID" value="ERM01333.1"/>
    <property type="molecule type" value="Genomic_DNA"/>
</dbReference>
<name>U4V8K8_9HYPH</name>
<evidence type="ECO:0000313" key="2">
    <source>
        <dbReference type="Proteomes" id="UP000016842"/>
    </source>
</evidence>
<dbReference type="AlphaFoldDB" id="U4V8K8"/>
<proteinExistence type="predicted"/>
<sequence>MCAFCDGAHKSLANPFVIAAGHSYHADIEIIFW</sequence>
<evidence type="ECO:0000313" key="1">
    <source>
        <dbReference type="EMBL" id="ERM01333.1"/>
    </source>
</evidence>
<reference evidence="1 2" key="1">
    <citation type="journal article" date="2014" name="FEMS Microbiol. Lett.">
        <title>Genome sequencing analysis reveals virulence-related gene content of Ochrobactrum intermedium strain 229E, a urease-positive strain isolated from the human gastric niche.</title>
        <authorList>
            <person name="Kulkarni G.J."/>
            <person name="Shetty S."/>
            <person name="Dharne M.S."/>
            <person name="Shouche Y.S."/>
        </authorList>
    </citation>
    <scope>NUCLEOTIDE SEQUENCE [LARGE SCALE GENOMIC DNA]</scope>
    <source>
        <strain evidence="1 2">229E</strain>
    </source>
</reference>